<reference evidence="2 3" key="1">
    <citation type="submission" date="2019-09" db="EMBL/GenBank/DDBJ databases">
        <title>YIM 48816 draft genome.</title>
        <authorList>
            <person name="Jiang L."/>
        </authorList>
    </citation>
    <scope>NUCLEOTIDE SEQUENCE [LARGE SCALE GENOMIC DNA]</scope>
    <source>
        <strain evidence="2 3">YIM 48816</strain>
    </source>
</reference>
<gene>
    <name evidence="2" type="ORF">F6X53_10660</name>
</gene>
<evidence type="ECO:0000313" key="2">
    <source>
        <dbReference type="EMBL" id="KAB1079275.1"/>
    </source>
</evidence>
<dbReference type="EMBL" id="VZZK01000009">
    <property type="protein sequence ID" value="KAB1079275.1"/>
    <property type="molecule type" value="Genomic_DNA"/>
</dbReference>
<keyword evidence="1" id="KW-0175">Coiled coil</keyword>
<evidence type="ECO:0000313" key="3">
    <source>
        <dbReference type="Proteomes" id="UP000474159"/>
    </source>
</evidence>
<name>A0A6L3T024_9HYPH</name>
<dbReference type="Proteomes" id="UP000474159">
    <property type="component" value="Unassembled WGS sequence"/>
</dbReference>
<sequence>MMHEPRRFFAPWRVVEFEGAFRVEDAAALPLAFVYFAAGAGCRSAGAAMSRDEAERIVLNVAALPDLRARLDEVEQERDAWRAEAERLARFVA</sequence>
<proteinExistence type="predicted"/>
<evidence type="ECO:0000256" key="1">
    <source>
        <dbReference type="SAM" id="Coils"/>
    </source>
</evidence>
<protein>
    <submittedName>
        <fullName evidence="2">Uncharacterized protein</fullName>
    </submittedName>
</protein>
<keyword evidence="3" id="KW-1185">Reference proteome</keyword>
<dbReference type="RefSeq" id="WP_151000010.1">
    <property type="nucleotide sequence ID" value="NZ_VZZK01000009.1"/>
</dbReference>
<feature type="coiled-coil region" evidence="1">
    <location>
        <begin position="64"/>
        <end position="91"/>
    </location>
</feature>
<organism evidence="2 3">
    <name type="scientific">Methylobacterium soli</name>
    <dbReference type="NCBI Taxonomy" id="553447"/>
    <lineage>
        <taxon>Bacteria</taxon>
        <taxon>Pseudomonadati</taxon>
        <taxon>Pseudomonadota</taxon>
        <taxon>Alphaproteobacteria</taxon>
        <taxon>Hyphomicrobiales</taxon>
        <taxon>Methylobacteriaceae</taxon>
        <taxon>Methylobacterium</taxon>
    </lineage>
</organism>
<accession>A0A6L3T024</accession>
<dbReference type="AlphaFoldDB" id="A0A6L3T024"/>
<comment type="caution">
    <text evidence="2">The sequence shown here is derived from an EMBL/GenBank/DDBJ whole genome shotgun (WGS) entry which is preliminary data.</text>
</comment>
<dbReference type="OrthoDB" id="8005836at2"/>